<dbReference type="GeneID" id="63922208"/>
<dbReference type="HOGENOM" id="CLU_523698_0_0_1"/>
<reference evidence="2 3" key="1">
    <citation type="journal article" date="2014" name="BMC Genomics">
        <title>Genome sequencing of four Aureobasidium pullulans varieties: biotechnological potential, stress tolerance, and description of new species.</title>
        <authorList>
            <person name="Gostin Ar C."/>
            <person name="Ohm R.A."/>
            <person name="Kogej T."/>
            <person name="Sonjak S."/>
            <person name="Turk M."/>
            <person name="Zajc J."/>
            <person name="Zalar P."/>
            <person name="Grube M."/>
            <person name="Sun H."/>
            <person name="Han J."/>
            <person name="Sharma A."/>
            <person name="Chiniquy J."/>
            <person name="Ngan C.Y."/>
            <person name="Lipzen A."/>
            <person name="Barry K."/>
            <person name="Grigoriev I.V."/>
            <person name="Gunde-Cimerman N."/>
        </authorList>
    </citation>
    <scope>NUCLEOTIDE SEQUENCE [LARGE SCALE GENOMIC DNA]</scope>
    <source>
        <strain evidence="2 3">CBS 110374</strain>
    </source>
</reference>
<name>A0A074VI09_AURM1</name>
<evidence type="ECO:0000313" key="3">
    <source>
        <dbReference type="Proteomes" id="UP000030672"/>
    </source>
</evidence>
<dbReference type="InterPro" id="IPR032675">
    <property type="entry name" value="LRR_dom_sf"/>
</dbReference>
<dbReference type="AlphaFoldDB" id="A0A074VI09"/>
<accession>A0A074VI09</accession>
<dbReference type="SUPFAM" id="SSF52047">
    <property type="entry name" value="RNI-like"/>
    <property type="match status" value="1"/>
</dbReference>
<sequence length="520" mass="57958">MGHPQKQALGDISHESEVPPQSQLPPFTAVAPRSRPSNLQVTHANAPPCQSIKPHCALRDYEIVANVLSYLKNEPKDLAGVFRTCSLFFQAGARILWEEAQPRDLLCIQDLRRRLEFAQFLKSLTLWNRNQICATEGIIDSTSWRLEALAVYNSGSSALHSSLIIPYLSSSLQKLTVDDGALSLGERQHHFLDQDCLGHITATCHMLSALDLDVVLDVTSRQLSQFFQSMPHLRTLRLGNYLETVLDHAAMSAVFTMPNLKRLELKPLISHQLAEGLINTTEAQQILPSVRFLEIYLTEGDSSAPGDLLRTLTTVESLTITVHNASEWPSMLHPNLCDGISNLLSLKCLNIHLDRGVDMIDQDLAALYPLENLTELGLWPLHADGDSDQDANNLHVSTSHFRDALYVLELIKSATVDLVWTGILAPDESKELHERGAAFSRYWTLQSNIISDEDAGVCDDHEDLKASEVTHDDVWKGSQKAFSPDPVPWVDRDLNIFTDKQGHILPIEEIVSDGSFNFLS</sequence>
<gene>
    <name evidence="2" type="ORF">M437DRAFT_88448</name>
</gene>
<evidence type="ECO:0000313" key="2">
    <source>
        <dbReference type="EMBL" id="KEQ58679.1"/>
    </source>
</evidence>
<evidence type="ECO:0000256" key="1">
    <source>
        <dbReference type="SAM" id="MobiDB-lite"/>
    </source>
</evidence>
<organism evidence="2 3">
    <name type="scientific">Aureobasidium melanogenum (strain CBS 110374)</name>
    <name type="common">Aureobasidium pullulans var. melanogenum</name>
    <dbReference type="NCBI Taxonomy" id="1043003"/>
    <lineage>
        <taxon>Eukaryota</taxon>
        <taxon>Fungi</taxon>
        <taxon>Dikarya</taxon>
        <taxon>Ascomycota</taxon>
        <taxon>Pezizomycotina</taxon>
        <taxon>Dothideomycetes</taxon>
        <taxon>Dothideomycetidae</taxon>
        <taxon>Dothideales</taxon>
        <taxon>Saccotheciaceae</taxon>
        <taxon>Aureobasidium</taxon>
    </lineage>
</organism>
<keyword evidence="3" id="KW-1185">Reference proteome</keyword>
<protein>
    <recommendedName>
        <fullName evidence="4">F-box domain-containing protein</fullName>
    </recommendedName>
</protein>
<dbReference type="RefSeq" id="XP_040875702.1">
    <property type="nucleotide sequence ID" value="XM_041028835.1"/>
</dbReference>
<proteinExistence type="predicted"/>
<evidence type="ECO:0008006" key="4">
    <source>
        <dbReference type="Google" id="ProtNLM"/>
    </source>
</evidence>
<feature type="region of interest" description="Disordered" evidence="1">
    <location>
        <begin position="1"/>
        <end position="44"/>
    </location>
</feature>
<dbReference type="Proteomes" id="UP000030672">
    <property type="component" value="Unassembled WGS sequence"/>
</dbReference>
<dbReference type="EMBL" id="KL584853">
    <property type="protein sequence ID" value="KEQ58679.1"/>
    <property type="molecule type" value="Genomic_DNA"/>
</dbReference>
<dbReference type="Gene3D" id="3.80.10.10">
    <property type="entry name" value="Ribonuclease Inhibitor"/>
    <property type="match status" value="1"/>
</dbReference>